<accession>A0A9Q3CVC1</accession>
<evidence type="ECO:0000313" key="1">
    <source>
        <dbReference type="EMBL" id="MBW0490230.1"/>
    </source>
</evidence>
<dbReference type="EMBL" id="AVOT02010472">
    <property type="protein sequence ID" value="MBW0490230.1"/>
    <property type="molecule type" value="Genomic_DNA"/>
</dbReference>
<evidence type="ECO:0000313" key="2">
    <source>
        <dbReference type="Proteomes" id="UP000765509"/>
    </source>
</evidence>
<proteinExistence type="predicted"/>
<organism evidence="1 2">
    <name type="scientific">Austropuccinia psidii MF-1</name>
    <dbReference type="NCBI Taxonomy" id="1389203"/>
    <lineage>
        <taxon>Eukaryota</taxon>
        <taxon>Fungi</taxon>
        <taxon>Dikarya</taxon>
        <taxon>Basidiomycota</taxon>
        <taxon>Pucciniomycotina</taxon>
        <taxon>Pucciniomycetes</taxon>
        <taxon>Pucciniales</taxon>
        <taxon>Sphaerophragmiaceae</taxon>
        <taxon>Austropuccinia</taxon>
    </lineage>
</organism>
<sequence>MATPTRTSPITISTNIQPVTSTSWATRAERSSLPCLSSQLFQISEFCPLRITREDPNVWKSQYSIATPLRRVDRHSREIIVYFNDRMIHGTYLEEELKSLSGMKISW</sequence>
<comment type="caution">
    <text evidence="1">The sequence shown here is derived from an EMBL/GenBank/DDBJ whole genome shotgun (WGS) entry which is preliminary data.</text>
</comment>
<gene>
    <name evidence="1" type="ORF">O181_029945</name>
</gene>
<dbReference type="Proteomes" id="UP000765509">
    <property type="component" value="Unassembled WGS sequence"/>
</dbReference>
<dbReference type="AlphaFoldDB" id="A0A9Q3CVC1"/>
<reference evidence="1" key="1">
    <citation type="submission" date="2021-03" db="EMBL/GenBank/DDBJ databases">
        <title>Draft genome sequence of rust myrtle Austropuccinia psidii MF-1, a brazilian biotype.</title>
        <authorList>
            <person name="Quecine M.C."/>
            <person name="Pachon D.M.R."/>
            <person name="Bonatelli M.L."/>
            <person name="Correr F.H."/>
            <person name="Franceschini L.M."/>
            <person name="Leite T.F."/>
            <person name="Margarido G.R.A."/>
            <person name="Almeida C.A."/>
            <person name="Ferrarezi J.A."/>
            <person name="Labate C.A."/>
        </authorList>
    </citation>
    <scope>NUCLEOTIDE SEQUENCE</scope>
    <source>
        <strain evidence="1">MF-1</strain>
    </source>
</reference>
<name>A0A9Q3CVC1_9BASI</name>
<keyword evidence="2" id="KW-1185">Reference proteome</keyword>
<protein>
    <submittedName>
        <fullName evidence="1">Uncharacterized protein</fullName>
    </submittedName>
</protein>